<comment type="caution">
    <text evidence="2">The sequence shown here is derived from an EMBL/GenBank/DDBJ whole genome shotgun (WGS) entry which is preliminary data.</text>
</comment>
<keyword evidence="1" id="KW-0732">Signal</keyword>
<proteinExistence type="predicted"/>
<dbReference type="PROSITE" id="PS51257">
    <property type="entry name" value="PROKAR_LIPOPROTEIN"/>
    <property type="match status" value="1"/>
</dbReference>
<dbReference type="Proteomes" id="UP000216605">
    <property type="component" value="Unassembled WGS sequence"/>
</dbReference>
<evidence type="ECO:0000256" key="1">
    <source>
        <dbReference type="SAM" id="SignalP"/>
    </source>
</evidence>
<name>A0A255Z8L0_9FLAO</name>
<dbReference type="EMBL" id="NOXV01000250">
    <property type="protein sequence ID" value="OYQ37751.1"/>
    <property type="molecule type" value="Genomic_DNA"/>
</dbReference>
<protein>
    <submittedName>
        <fullName evidence="2">Uncharacterized protein</fullName>
    </submittedName>
</protein>
<evidence type="ECO:0000313" key="3">
    <source>
        <dbReference type="Proteomes" id="UP000216605"/>
    </source>
</evidence>
<dbReference type="RefSeq" id="WP_094414220.1">
    <property type="nucleotide sequence ID" value="NZ_NOXV01000250.1"/>
</dbReference>
<organism evidence="2 3">
    <name type="scientific">Flavobacterium cyanobacteriorum</name>
    <dbReference type="NCBI Taxonomy" id="2022802"/>
    <lineage>
        <taxon>Bacteria</taxon>
        <taxon>Pseudomonadati</taxon>
        <taxon>Bacteroidota</taxon>
        <taxon>Flavobacteriia</taxon>
        <taxon>Flavobacteriales</taxon>
        <taxon>Flavobacteriaceae</taxon>
        <taxon>Flavobacterium</taxon>
    </lineage>
</organism>
<sequence>MKFMYKTLVAALLLVACSSANKDVLPADFTPSPQRGIAVGTLTFEGDKPMNDIYRLFYNAVKGDKKFRKRNAGKIMIKAREGNGRAFTGDFNNRKTYLFVIEREPGQYAFTEYNYLNHIGPNGMVNFSREFAIPFDIKAGTISYIGEITYNDAALPGTPKLVVTDKMDRDVAEFGKKYPAVPWGMAVNNTAKSGDTAGGLVEFR</sequence>
<reference evidence="2 3" key="1">
    <citation type="submission" date="2017-07" db="EMBL/GenBank/DDBJ databases">
        <title>Flavobacterium cyanobacteriorum sp. nov., isolated from cyanobacterial aggregates in a eutrophic lake.</title>
        <authorList>
            <person name="Cai H."/>
        </authorList>
    </citation>
    <scope>NUCLEOTIDE SEQUENCE [LARGE SCALE GENOMIC DNA]</scope>
    <source>
        <strain evidence="2 3">TH021</strain>
    </source>
</reference>
<keyword evidence="3" id="KW-1185">Reference proteome</keyword>
<feature type="signal peptide" evidence="1">
    <location>
        <begin position="1"/>
        <end position="22"/>
    </location>
</feature>
<dbReference type="OrthoDB" id="1425333at2"/>
<feature type="chain" id="PRO_5012942753" evidence="1">
    <location>
        <begin position="23"/>
        <end position="204"/>
    </location>
</feature>
<accession>A0A255Z8L0</accession>
<dbReference type="AlphaFoldDB" id="A0A255Z8L0"/>
<evidence type="ECO:0000313" key="2">
    <source>
        <dbReference type="EMBL" id="OYQ37751.1"/>
    </source>
</evidence>
<gene>
    <name evidence="2" type="ORF">CHU92_07585</name>
</gene>